<dbReference type="PANTHER" id="PTHR11614">
    <property type="entry name" value="PHOSPHOLIPASE-RELATED"/>
    <property type="match status" value="1"/>
</dbReference>
<dbReference type="InterPro" id="IPR029058">
    <property type="entry name" value="AB_hydrolase_fold"/>
</dbReference>
<dbReference type="GO" id="GO:0016787">
    <property type="term" value="F:hydrolase activity"/>
    <property type="evidence" value="ECO:0007669"/>
    <property type="project" value="UniProtKB-KW"/>
</dbReference>
<dbReference type="Pfam" id="PF12146">
    <property type="entry name" value="Hydrolase_4"/>
    <property type="match status" value="1"/>
</dbReference>
<proteinExistence type="predicted"/>
<dbReference type="Proteomes" id="UP001500843">
    <property type="component" value="Unassembled WGS sequence"/>
</dbReference>
<dbReference type="EMBL" id="BAABHM010000032">
    <property type="protein sequence ID" value="GAA4719862.1"/>
    <property type="molecule type" value="Genomic_DNA"/>
</dbReference>
<evidence type="ECO:0000313" key="2">
    <source>
        <dbReference type="EMBL" id="GAA4719862.1"/>
    </source>
</evidence>
<dbReference type="SUPFAM" id="SSF53474">
    <property type="entry name" value="alpha/beta-Hydrolases"/>
    <property type="match status" value="1"/>
</dbReference>
<gene>
    <name evidence="2" type="ORF">GCM10023198_49830</name>
</gene>
<protein>
    <submittedName>
        <fullName evidence="2">Alpha/beta hydrolase</fullName>
    </submittedName>
</protein>
<dbReference type="InterPro" id="IPR022742">
    <property type="entry name" value="Hydrolase_4"/>
</dbReference>
<accession>A0ABP8Y524</accession>
<comment type="caution">
    <text evidence="2">The sequence shown here is derived from an EMBL/GenBank/DDBJ whole genome shotgun (WGS) entry which is preliminary data.</text>
</comment>
<keyword evidence="2" id="KW-0378">Hydrolase</keyword>
<dbReference type="InterPro" id="IPR051044">
    <property type="entry name" value="MAG_DAG_Lipase"/>
</dbReference>
<feature type="domain" description="Serine aminopeptidase S33" evidence="1">
    <location>
        <begin position="73"/>
        <end position="272"/>
    </location>
</feature>
<evidence type="ECO:0000259" key="1">
    <source>
        <dbReference type="Pfam" id="PF12146"/>
    </source>
</evidence>
<name>A0ABP8Y524_9MICO</name>
<sequence>MTHRSDMDDSGNEWTEDVLGAGFEARTLRLPGPSGSLRVPAGRRRRPVADDSAEATLVRYTPEGRPDAGRPPVLYVHGYTDYFFQRHLAEAIAGRGYPFYAIDLRGYGRSIEAWAAAGADANMVNSLRLYQQDLDAAAEAIAADGHSGLVLMGHSMGGLITSMYAHARPDQVTALVLNSPWFDLRGSWSDRRLVTQLVYLLGRVAPNTVLTHLGEDYGRALHHATGGEWEYDLRWKPYAGFPVRAGWLASIRRGHRRLARGLTVRCPTLLCTSDTTGPDGGAAAVMLSTDAILDVAHMHARAPQVGAAVDVAIIEGGAHDLALSPRPAREKYLSTVLDWLDTKV</sequence>
<reference evidence="3" key="1">
    <citation type="journal article" date="2019" name="Int. J. Syst. Evol. Microbiol.">
        <title>The Global Catalogue of Microorganisms (GCM) 10K type strain sequencing project: providing services to taxonomists for standard genome sequencing and annotation.</title>
        <authorList>
            <consortium name="The Broad Institute Genomics Platform"/>
            <consortium name="The Broad Institute Genome Sequencing Center for Infectious Disease"/>
            <person name="Wu L."/>
            <person name="Ma J."/>
        </authorList>
    </citation>
    <scope>NUCLEOTIDE SEQUENCE [LARGE SCALE GENOMIC DNA]</scope>
    <source>
        <strain evidence="3">JCM 17975</strain>
    </source>
</reference>
<dbReference type="RefSeq" id="WP_253872393.1">
    <property type="nucleotide sequence ID" value="NZ_BAABHM010000032.1"/>
</dbReference>
<dbReference type="Gene3D" id="3.40.50.1820">
    <property type="entry name" value="alpha/beta hydrolase"/>
    <property type="match status" value="1"/>
</dbReference>
<organism evidence="2 3">
    <name type="scientific">Promicromonospora umidemergens</name>
    <dbReference type="NCBI Taxonomy" id="629679"/>
    <lineage>
        <taxon>Bacteria</taxon>
        <taxon>Bacillati</taxon>
        <taxon>Actinomycetota</taxon>
        <taxon>Actinomycetes</taxon>
        <taxon>Micrococcales</taxon>
        <taxon>Promicromonosporaceae</taxon>
        <taxon>Promicromonospora</taxon>
    </lineage>
</organism>
<keyword evidence="3" id="KW-1185">Reference proteome</keyword>
<evidence type="ECO:0000313" key="3">
    <source>
        <dbReference type="Proteomes" id="UP001500843"/>
    </source>
</evidence>